<reference evidence="2" key="1">
    <citation type="submission" date="2016-08" db="EMBL/GenBank/DDBJ databases">
        <authorList>
            <person name="Seilhamer J.J."/>
        </authorList>
    </citation>
    <scope>NUCLEOTIDE SEQUENCE [LARGE SCALE GENOMIC DNA]</scope>
</reference>
<sequence>MNNEVHLLIGTEKASLMTICIYAYADYAKAKVDLEDLVFNGLGTISYTILSKKVVK</sequence>
<keyword evidence="2" id="KW-1185">Reference proteome</keyword>
<gene>
    <name evidence="1" type="ORF">SEA_WEASELS2_228</name>
</gene>
<organism evidence="1 2">
    <name type="scientific">Rhodococcus phage Weasels2</name>
    <dbReference type="NCBI Taxonomy" id="1897437"/>
    <lineage>
        <taxon>Viruses</taxon>
        <taxon>Duplodnaviria</taxon>
        <taxon>Heunggongvirae</taxon>
        <taxon>Uroviricota</taxon>
        <taxon>Caudoviricetes</taxon>
        <taxon>Weaselvirus</taxon>
        <taxon>Weaselvirus weasel</taxon>
    </lineage>
</organism>
<name>A0A1I9SAK0_9CAUD</name>
<protein>
    <submittedName>
        <fullName evidence="1">Uncharacterized protein</fullName>
    </submittedName>
</protein>
<dbReference type="Proteomes" id="UP000224902">
    <property type="component" value="Segment"/>
</dbReference>
<evidence type="ECO:0000313" key="2">
    <source>
        <dbReference type="Proteomes" id="UP000224902"/>
    </source>
</evidence>
<accession>A0A1I9SAK0</accession>
<dbReference type="EMBL" id="KX774321">
    <property type="protein sequence ID" value="AOZ63806.1"/>
    <property type="molecule type" value="Genomic_DNA"/>
</dbReference>
<evidence type="ECO:0000313" key="1">
    <source>
        <dbReference type="EMBL" id="AOZ63806.1"/>
    </source>
</evidence>
<proteinExistence type="predicted"/>